<keyword evidence="1" id="KW-0028">Amino-acid biosynthesis</keyword>
<dbReference type="PANTHER" id="PTHR43622">
    <property type="entry name" value="3-DEHYDROQUINATE SYNTHASE"/>
    <property type="match status" value="1"/>
</dbReference>
<accession>A0ABU3F9U2</accession>
<dbReference type="Proteomes" id="UP001181046">
    <property type="component" value="Unassembled WGS sequence"/>
</dbReference>
<dbReference type="InterPro" id="IPR050071">
    <property type="entry name" value="Dehydroquinate_synthase"/>
</dbReference>
<keyword evidence="7" id="KW-1185">Reference proteome</keyword>
<gene>
    <name evidence="6" type="ORF">P7H27_06600</name>
</gene>
<evidence type="ECO:0000256" key="4">
    <source>
        <dbReference type="ARBA" id="ARBA00023239"/>
    </source>
</evidence>
<evidence type="ECO:0000256" key="2">
    <source>
        <dbReference type="ARBA" id="ARBA00023027"/>
    </source>
</evidence>
<evidence type="ECO:0000256" key="3">
    <source>
        <dbReference type="ARBA" id="ARBA00023141"/>
    </source>
</evidence>
<feature type="domain" description="3-dehydroquinate synthase N-terminal" evidence="5">
    <location>
        <begin position="63"/>
        <end position="170"/>
    </location>
</feature>
<keyword evidence="2" id="KW-0520">NAD</keyword>
<dbReference type="Gene3D" id="3.40.50.1970">
    <property type="match status" value="1"/>
</dbReference>
<sequence length="251" mass="27711">MKTISKNKIKLADLAAIGSYATSLWTTRKVVLISDKKAFDRHGTEILQYLTILGFDVQTLILNETCYTTETASLIHQFLENQKMTVADGIIGLGDEALCQLSGYVSATYLGGLSLIQIPTTLIAQLAVCTQLPACLINPETKQLQAVTPRPAGILIDPKLTENLTKEELAAAQTLLLDLGIAQDHICRHELRKKARIIDYKLNYEKLFKTLMTTDSLTSTDKAARPSRAQLQAISNRLLIITKISLDRKKG</sequence>
<evidence type="ECO:0000256" key="1">
    <source>
        <dbReference type="ARBA" id="ARBA00022605"/>
    </source>
</evidence>
<proteinExistence type="predicted"/>
<dbReference type="Pfam" id="PF01761">
    <property type="entry name" value="DHQ_synthase"/>
    <property type="match status" value="1"/>
</dbReference>
<evidence type="ECO:0000313" key="6">
    <source>
        <dbReference type="EMBL" id="MDT2759431.1"/>
    </source>
</evidence>
<dbReference type="PANTHER" id="PTHR43622:SF7">
    <property type="entry name" value="3-DEHYDROQUINATE SYNTHASE, CHLOROPLASTIC"/>
    <property type="match status" value="1"/>
</dbReference>
<reference evidence="6" key="1">
    <citation type="submission" date="2023-03" db="EMBL/GenBank/DDBJ databases">
        <authorList>
            <person name="Shen W."/>
            <person name="Cai J."/>
        </authorList>
    </citation>
    <scope>NUCLEOTIDE SEQUENCE</scope>
    <source>
        <strain evidence="6">P66-3</strain>
    </source>
</reference>
<keyword evidence="3" id="KW-0057">Aromatic amino acid biosynthesis</keyword>
<protein>
    <recommendedName>
        <fullName evidence="5">3-dehydroquinate synthase N-terminal domain-containing protein</fullName>
    </recommendedName>
</protein>
<evidence type="ECO:0000313" key="7">
    <source>
        <dbReference type="Proteomes" id="UP001181046"/>
    </source>
</evidence>
<dbReference type="SUPFAM" id="SSF56796">
    <property type="entry name" value="Dehydroquinate synthase-like"/>
    <property type="match status" value="1"/>
</dbReference>
<comment type="caution">
    <text evidence="6">The sequence shown here is derived from an EMBL/GenBank/DDBJ whole genome shotgun (WGS) entry which is preliminary data.</text>
</comment>
<keyword evidence="4" id="KW-0456">Lyase</keyword>
<evidence type="ECO:0000259" key="5">
    <source>
        <dbReference type="Pfam" id="PF01761"/>
    </source>
</evidence>
<name>A0ABU3F9U2_9ENTE</name>
<organism evidence="6 7">
    <name type="scientific">Enterococcus xiangfangensis</name>
    <dbReference type="NCBI Taxonomy" id="1296537"/>
    <lineage>
        <taxon>Bacteria</taxon>
        <taxon>Bacillati</taxon>
        <taxon>Bacillota</taxon>
        <taxon>Bacilli</taxon>
        <taxon>Lactobacillales</taxon>
        <taxon>Enterococcaceae</taxon>
        <taxon>Enterococcus</taxon>
    </lineage>
</organism>
<dbReference type="InterPro" id="IPR030960">
    <property type="entry name" value="DHQS/DOIS_N"/>
</dbReference>
<dbReference type="RefSeq" id="WP_311829864.1">
    <property type="nucleotide sequence ID" value="NZ_JARQAJ010000003.1"/>
</dbReference>
<dbReference type="EMBL" id="JARQAJ010000003">
    <property type="protein sequence ID" value="MDT2759431.1"/>
    <property type="molecule type" value="Genomic_DNA"/>
</dbReference>